<dbReference type="PROSITE" id="PS00211">
    <property type="entry name" value="ABC_TRANSPORTER_1"/>
    <property type="match status" value="1"/>
</dbReference>
<dbReference type="GO" id="GO:0016887">
    <property type="term" value="F:ATP hydrolysis activity"/>
    <property type="evidence" value="ECO:0007669"/>
    <property type="project" value="InterPro"/>
</dbReference>
<evidence type="ECO:0000256" key="9">
    <source>
        <dbReference type="ARBA" id="ARBA00023136"/>
    </source>
</evidence>
<evidence type="ECO:0000256" key="8">
    <source>
        <dbReference type="ARBA" id="ARBA00022989"/>
    </source>
</evidence>
<organism evidence="13 14">
    <name type="scientific">Clostridium collagenovorans DSM 3089</name>
    <dbReference type="NCBI Taxonomy" id="1121306"/>
    <lineage>
        <taxon>Bacteria</taxon>
        <taxon>Bacillati</taxon>
        <taxon>Bacillota</taxon>
        <taxon>Clostridia</taxon>
        <taxon>Eubacteriales</taxon>
        <taxon>Clostridiaceae</taxon>
        <taxon>Clostridium</taxon>
    </lineage>
</organism>
<evidence type="ECO:0000313" key="13">
    <source>
        <dbReference type="EMBL" id="SHH90107.1"/>
    </source>
</evidence>
<dbReference type="Gene3D" id="1.20.1560.10">
    <property type="entry name" value="ABC transporter type 1, transmembrane domain"/>
    <property type="match status" value="1"/>
</dbReference>
<dbReference type="InterPro" id="IPR027417">
    <property type="entry name" value="P-loop_NTPase"/>
</dbReference>
<keyword evidence="9 10" id="KW-0472">Membrane</keyword>
<dbReference type="RefSeq" id="WP_072831702.1">
    <property type="nucleotide sequence ID" value="NZ_FQXP01000006.1"/>
</dbReference>
<dbReference type="Pfam" id="PF00664">
    <property type="entry name" value="ABC_membrane"/>
    <property type="match status" value="1"/>
</dbReference>
<keyword evidence="3" id="KW-1003">Cell membrane</keyword>
<dbReference type="OrthoDB" id="95687at2"/>
<dbReference type="PANTHER" id="PTHR43394">
    <property type="entry name" value="ATP-DEPENDENT PERMEASE MDL1, MITOCHONDRIAL"/>
    <property type="match status" value="1"/>
</dbReference>
<dbReference type="SUPFAM" id="SSF90123">
    <property type="entry name" value="ABC transporter transmembrane region"/>
    <property type="match status" value="1"/>
</dbReference>
<protein>
    <submittedName>
        <fullName evidence="13">ATP-binding cassette, subfamily C</fullName>
    </submittedName>
</protein>
<dbReference type="SMART" id="SM00382">
    <property type="entry name" value="AAA"/>
    <property type="match status" value="1"/>
</dbReference>
<dbReference type="EMBL" id="FQXP01000006">
    <property type="protein sequence ID" value="SHH90107.1"/>
    <property type="molecule type" value="Genomic_DNA"/>
</dbReference>
<name>A0A1M5WRC2_9CLOT</name>
<evidence type="ECO:0000256" key="5">
    <source>
        <dbReference type="ARBA" id="ARBA00022741"/>
    </source>
</evidence>
<sequence>MRRYILKEKKLLLLSTILTIMVAVCNTSMALIMKELVDVGTIKNLSKFKILICITALVIIVLLLSEYFKKVVNNTLIKKWSIALKDDVFEELLKRNPKVFNSGSSGKYISILTNDVDMIKESYFSSIISLMQTVIQIIIGGYAIFKLDVIIGIAIVVLSILPLFIPKITEKYLSQKKDFQSEKLSKFTSNIKDIFQGFNVIKSFNIYDKINKQFKRANYESEEAELKFSNYNSLVNILTALCSYLMILISLAIGTYLVIKGKATAGILIASIQLMDIISMAVLDFTYEVIDLKSVKLINKKIIEIVEEDTPSEEGIEKLDFNKEIKFEDVSFAYEEDREVLKNINFSMKKGEKYAIVGQSGSGKSTLLSLLLRYYTEYKGNIYVDGVEVRELKLSNVSKLISAIHQDIFIFDSDIKDNICLFNFYEEEDIRKAIELSGLDKTINSLGLGINSQVGENGDNLSGGEKQRIAIARALIRETPILFLDEATSSLDKEISYKIESSILNLEDITSIVITHKLNESLLSRYDKIIVMKDGEIEEIGSFNELINNKAYFYNLFNIEAQAVLK</sequence>
<comment type="subcellular location">
    <subcellularLocation>
        <location evidence="1">Cell membrane</location>
        <topology evidence="1">Multi-pass membrane protein</topology>
    </subcellularLocation>
</comment>
<evidence type="ECO:0000256" key="10">
    <source>
        <dbReference type="SAM" id="Phobius"/>
    </source>
</evidence>
<keyword evidence="6" id="KW-0378">Hydrolase</keyword>
<feature type="transmembrane region" description="Helical" evidence="10">
    <location>
        <begin position="48"/>
        <end position="68"/>
    </location>
</feature>
<evidence type="ECO:0000256" key="6">
    <source>
        <dbReference type="ARBA" id="ARBA00022807"/>
    </source>
</evidence>
<evidence type="ECO:0000256" key="4">
    <source>
        <dbReference type="ARBA" id="ARBA00022692"/>
    </source>
</evidence>
<evidence type="ECO:0000259" key="12">
    <source>
        <dbReference type="PROSITE" id="PS50929"/>
    </source>
</evidence>
<feature type="transmembrane region" description="Helical" evidence="10">
    <location>
        <begin position="234"/>
        <end position="259"/>
    </location>
</feature>
<keyword evidence="4 10" id="KW-0812">Transmembrane</keyword>
<dbReference type="GO" id="GO:0005524">
    <property type="term" value="F:ATP binding"/>
    <property type="evidence" value="ECO:0007669"/>
    <property type="project" value="UniProtKB-KW"/>
</dbReference>
<feature type="transmembrane region" description="Helical" evidence="10">
    <location>
        <begin position="12"/>
        <end position="33"/>
    </location>
</feature>
<dbReference type="InterPro" id="IPR003439">
    <property type="entry name" value="ABC_transporter-like_ATP-bd"/>
</dbReference>
<reference evidence="13 14" key="1">
    <citation type="submission" date="2016-11" db="EMBL/GenBank/DDBJ databases">
        <authorList>
            <person name="Jaros S."/>
            <person name="Januszkiewicz K."/>
            <person name="Wedrychowicz H."/>
        </authorList>
    </citation>
    <scope>NUCLEOTIDE SEQUENCE [LARGE SCALE GENOMIC DNA]</scope>
    <source>
        <strain evidence="13 14">DSM 3089</strain>
    </source>
</reference>
<dbReference type="Pfam" id="PF00005">
    <property type="entry name" value="ABC_tran"/>
    <property type="match status" value="1"/>
</dbReference>
<evidence type="ECO:0000256" key="7">
    <source>
        <dbReference type="ARBA" id="ARBA00022840"/>
    </source>
</evidence>
<dbReference type="SUPFAM" id="SSF52540">
    <property type="entry name" value="P-loop containing nucleoside triphosphate hydrolases"/>
    <property type="match status" value="1"/>
</dbReference>
<dbReference type="InterPro" id="IPR017871">
    <property type="entry name" value="ABC_transporter-like_CS"/>
</dbReference>
<dbReference type="STRING" id="1121306.SAMN02745196_01814"/>
<feature type="domain" description="ABC transporter" evidence="11">
    <location>
        <begin position="325"/>
        <end position="559"/>
    </location>
</feature>
<dbReference type="GO" id="GO:0005886">
    <property type="term" value="C:plasma membrane"/>
    <property type="evidence" value="ECO:0007669"/>
    <property type="project" value="UniProtKB-SubCell"/>
</dbReference>
<keyword evidence="5" id="KW-0547">Nucleotide-binding</keyword>
<dbReference type="InterPro" id="IPR036640">
    <property type="entry name" value="ABC1_TM_sf"/>
</dbReference>
<accession>A0A1M5WRC2</accession>
<evidence type="ECO:0000256" key="1">
    <source>
        <dbReference type="ARBA" id="ARBA00004651"/>
    </source>
</evidence>
<dbReference type="PROSITE" id="PS50893">
    <property type="entry name" value="ABC_TRANSPORTER_2"/>
    <property type="match status" value="1"/>
</dbReference>
<keyword evidence="6" id="KW-0788">Thiol protease</keyword>
<gene>
    <name evidence="13" type="ORF">SAMN02745196_01814</name>
</gene>
<evidence type="ECO:0000313" key="14">
    <source>
        <dbReference type="Proteomes" id="UP000184526"/>
    </source>
</evidence>
<dbReference type="InterPro" id="IPR039421">
    <property type="entry name" value="Type_1_exporter"/>
</dbReference>
<dbReference type="CDD" id="cd07346">
    <property type="entry name" value="ABC_6TM_exporters"/>
    <property type="match status" value="1"/>
</dbReference>
<evidence type="ECO:0000259" key="11">
    <source>
        <dbReference type="PROSITE" id="PS50893"/>
    </source>
</evidence>
<dbReference type="GO" id="GO:0008234">
    <property type="term" value="F:cysteine-type peptidase activity"/>
    <property type="evidence" value="ECO:0007669"/>
    <property type="project" value="UniProtKB-KW"/>
</dbReference>
<dbReference type="PANTHER" id="PTHR43394:SF1">
    <property type="entry name" value="ATP-BINDING CASSETTE SUB-FAMILY B MEMBER 10, MITOCHONDRIAL"/>
    <property type="match status" value="1"/>
</dbReference>
<dbReference type="InterPro" id="IPR011527">
    <property type="entry name" value="ABC1_TM_dom"/>
</dbReference>
<keyword evidence="7 13" id="KW-0067">ATP-binding</keyword>
<dbReference type="GO" id="GO:0015421">
    <property type="term" value="F:ABC-type oligopeptide transporter activity"/>
    <property type="evidence" value="ECO:0007669"/>
    <property type="project" value="TreeGrafter"/>
</dbReference>
<feature type="transmembrane region" description="Helical" evidence="10">
    <location>
        <begin position="123"/>
        <end position="144"/>
    </location>
</feature>
<dbReference type="AlphaFoldDB" id="A0A1M5WRC2"/>
<dbReference type="Proteomes" id="UP000184526">
    <property type="component" value="Unassembled WGS sequence"/>
</dbReference>
<dbReference type="InterPro" id="IPR003593">
    <property type="entry name" value="AAA+_ATPase"/>
</dbReference>
<feature type="domain" description="ABC transmembrane type-1" evidence="12">
    <location>
        <begin position="13"/>
        <end position="294"/>
    </location>
</feature>
<proteinExistence type="predicted"/>
<keyword evidence="2" id="KW-0813">Transport</keyword>
<dbReference type="Gene3D" id="3.40.50.300">
    <property type="entry name" value="P-loop containing nucleotide triphosphate hydrolases"/>
    <property type="match status" value="1"/>
</dbReference>
<evidence type="ECO:0000256" key="3">
    <source>
        <dbReference type="ARBA" id="ARBA00022475"/>
    </source>
</evidence>
<dbReference type="PROSITE" id="PS50929">
    <property type="entry name" value="ABC_TM1F"/>
    <property type="match status" value="1"/>
</dbReference>
<keyword evidence="8 10" id="KW-1133">Transmembrane helix</keyword>
<keyword evidence="14" id="KW-1185">Reference proteome</keyword>
<dbReference type="FunFam" id="3.40.50.300:FF:000299">
    <property type="entry name" value="ABC transporter ATP-binding protein/permease"/>
    <property type="match status" value="1"/>
</dbReference>
<feature type="transmembrane region" description="Helical" evidence="10">
    <location>
        <begin position="150"/>
        <end position="169"/>
    </location>
</feature>
<evidence type="ECO:0000256" key="2">
    <source>
        <dbReference type="ARBA" id="ARBA00022448"/>
    </source>
</evidence>
<keyword evidence="6" id="KW-0645">Protease</keyword>